<sequence>MSTYDHIHPDFRPVLQLSDRERILFIGEERWIGYALARTILDTLNDLIVMPKRARMPNLLIVGDSNNGKTTVIRRFQKTHGEGYVDENDDPVRPLILAEAPSTADEKALYVALLEQLWMPYRITDTKLALRYQVIHSFRELKVRMLIIDEFHSLLTGSAIKQREVMNALKSLCNELVIPIIGVGTTDAVRILHHDPQHASRFDVIKLDQWKLDPEFQRMLKGFESILPLKKPSGLAHPDKARRVHAISGGNLGNVHRLLMECSKQAIVSGKECIDIELIESMSWLRPTRGIREQSL</sequence>
<comment type="caution">
    <text evidence="1">The sequence shown here is derived from an EMBL/GenBank/DDBJ whole genome shotgun (WGS) entry which is preliminary data.</text>
</comment>
<dbReference type="GeneID" id="1181665"/>
<dbReference type="Proteomes" id="UP000050564">
    <property type="component" value="Unassembled WGS sequence"/>
</dbReference>
<dbReference type="PATRIC" id="fig|86840.3.peg.485"/>
<dbReference type="EMBL" id="LJPX01000170">
    <property type="protein sequence ID" value="KPW77763.1"/>
    <property type="molecule type" value="Genomic_DNA"/>
</dbReference>
<dbReference type="Pfam" id="PF05621">
    <property type="entry name" value="TniB"/>
    <property type="match status" value="1"/>
</dbReference>
<dbReference type="RefSeq" id="WP_011102975.1">
    <property type="nucleotide sequence ID" value="NZ_FNKU01000001.1"/>
</dbReference>
<dbReference type="InterPro" id="IPR008868">
    <property type="entry name" value="TniB"/>
</dbReference>
<reference evidence="1 2" key="1">
    <citation type="submission" date="2015-09" db="EMBL/GenBank/DDBJ databases">
        <title>Genome announcement of multiple Pseudomonas syringae strains.</title>
        <authorList>
            <person name="Thakur S."/>
            <person name="Wang P.W."/>
            <person name="Gong Y."/>
            <person name="Weir B.S."/>
            <person name="Guttman D.S."/>
        </authorList>
    </citation>
    <scope>NUCLEOTIDE SEQUENCE [LARGE SCALE GENOMIC DNA]</scope>
    <source>
        <strain evidence="1 2">ICMP2823</strain>
    </source>
</reference>
<gene>
    <name evidence="1" type="ORF">ALO81_200121</name>
</gene>
<dbReference type="Gene3D" id="3.40.50.300">
    <property type="entry name" value="P-loop containing nucleotide triphosphate hydrolases"/>
    <property type="match status" value="1"/>
</dbReference>
<protein>
    <submittedName>
        <fullName evidence="1">Transcriptional regulator</fullName>
    </submittedName>
</protein>
<proteinExistence type="predicted"/>
<dbReference type="AlphaFoldDB" id="A0A0P9LJ56"/>
<dbReference type="InterPro" id="IPR027417">
    <property type="entry name" value="P-loop_NTPase"/>
</dbReference>
<name>A0A0P9LJ56_PSECA</name>
<evidence type="ECO:0000313" key="1">
    <source>
        <dbReference type="EMBL" id="KPW77763.1"/>
    </source>
</evidence>
<accession>A0A0P9LJ56</accession>
<organism evidence="1 2">
    <name type="scientific">Pseudomonas cannabina</name>
    <dbReference type="NCBI Taxonomy" id="86840"/>
    <lineage>
        <taxon>Bacteria</taxon>
        <taxon>Pseudomonadati</taxon>
        <taxon>Pseudomonadota</taxon>
        <taxon>Gammaproteobacteria</taxon>
        <taxon>Pseudomonadales</taxon>
        <taxon>Pseudomonadaceae</taxon>
        <taxon>Pseudomonas</taxon>
    </lineage>
</organism>
<dbReference type="SUPFAM" id="SSF52540">
    <property type="entry name" value="P-loop containing nucleoside triphosphate hydrolases"/>
    <property type="match status" value="1"/>
</dbReference>
<evidence type="ECO:0000313" key="2">
    <source>
        <dbReference type="Proteomes" id="UP000050564"/>
    </source>
</evidence>